<protein>
    <recommendedName>
        <fullName evidence="7">Photosystem II reaction center protein H</fullName>
        <shortName evidence="7">PSII-H</shortName>
    </recommendedName>
</protein>
<dbReference type="InterPro" id="IPR001056">
    <property type="entry name" value="PSII_PsbH"/>
</dbReference>
<dbReference type="HAMAP" id="MF_00752">
    <property type="entry name" value="PSII_PsbH"/>
    <property type="match status" value="1"/>
</dbReference>
<reference evidence="8" key="1">
    <citation type="journal article" date="2015" name="BMC Evol. Biol.">
        <title>Chloroplast phylogenomic analysis of chlorophyte green algae identifies a novel lineage sister to the Sphaeropleales (Chlorophyceae).</title>
        <authorList>
            <person name="Lemieux C."/>
            <person name="Vincent A.T."/>
            <person name="Labarre A."/>
            <person name="Otis C."/>
            <person name="Turmel M."/>
        </authorList>
    </citation>
    <scope>NUCLEOTIDE SEQUENCE</scope>
</reference>
<keyword evidence="8" id="KW-0150">Chloroplast</keyword>
<sequence>MILQKVKKIYKIFEQIMATGTTSKAKPTKANTAKLEDNAISTPLGTLLRPLNSEAGKVLPGWGTTVLMGVFIVLFAVFLLIILEIYNSSLLLDDVTVSWETLAS</sequence>
<name>A0A0S2LMU2_TRETR</name>
<dbReference type="GO" id="GO:0009523">
    <property type="term" value="C:photosystem II"/>
    <property type="evidence" value="ECO:0007669"/>
    <property type="project" value="UniProtKB-KW"/>
</dbReference>
<dbReference type="GO" id="GO:0042301">
    <property type="term" value="F:phosphate ion binding"/>
    <property type="evidence" value="ECO:0007669"/>
    <property type="project" value="InterPro"/>
</dbReference>
<evidence type="ECO:0000256" key="6">
    <source>
        <dbReference type="ARBA" id="ARBA00023276"/>
    </source>
</evidence>
<dbReference type="GO" id="GO:0009535">
    <property type="term" value="C:chloroplast thylakoid membrane"/>
    <property type="evidence" value="ECO:0007669"/>
    <property type="project" value="UniProtKB-SubCell"/>
</dbReference>
<evidence type="ECO:0000256" key="4">
    <source>
        <dbReference type="ARBA" id="ARBA00022989"/>
    </source>
</evidence>
<dbReference type="NCBIfam" id="NF002728">
    <property type="entry name" value="PRK02624.1"/>
    <property type="match status" value="1"/>
</dbReference>
<dbReference type="PANTHER" id="PTHR34469">
    <property type="entry name" value="PHOTOSYSTEM II REACTION CENTER PROTEIN H"/>
    <property type="match status" value="1"/>
</dbReference>
<gene>
    <name evidence="7 8" type="primary">psbH</name>
</gene>
<comment type="subunit">
    <text evidence="7">PSII is composed of 1 copy each of membrane proteins PsbA, PsbB, PsbC, PsbD, PsbE, PsbF, PsbH, PsbI, PsbJ, PsbK, PsbL, PsbM, PsbT, PsbX, PsbY, PsbZ, Psb30/Ycf12, at least 3 peripheral proteins of the oxygen-evolving complex and a large number of cofactors. It forms dimeric complexes.</text>
</comment>
<keyword evidence="6 7" id="KW-0604">Photosystem II</keyword>
<dbReference type="Gene3D" id="1.20.5.880">
    <property type="entry name" value="Photosystem II reaction center protein H"/>
    <property type="match status" value="1"/>
</dbReference>
<comment type="similarity">
    <text evidence="7">Belongs to the PsbH family.</text>
</comment>
<evidence type="ECO:0000256" key="1">
    <source>
        <dbReference type="ARBA" id="ARBA00004167"/>
    </source>
</evidence>
<dbReference type="PANTHER" id="PTHR34469:SF4">
    <property type="entry name" value="PHOTOSYSTEM II REACTION CENTER PROTEIN H"/>
    <property type="match status" value="1"/>
</dbReference>
<evidence type="ECO:0000256" key="5">
    <source>
        <dbReference type="ARBA" id="ARBA00023136"/>
    </source>
</evidence>
<keyword evidence="7" id="KW-0793">Thylakoid</keyword>
<proteinExistence type="inferred from homology"/>
<keyword evidence="8" id="KW-0934">Plastid</keyword>
<feature type="transmembrane region" description="Helical" evidence="7">
    <location>
        <begin position="59"/>
        <end position="83"/>
    </location>
</feature>
<evidence type="ECO:0000256" key="3">
    <source>
        <dbReference type="ARBA" id="ARBA00022692"/>
    </source>
</evidence>
<keyword evidence="3 7" id="KW-0812">Transmembrane</keyword>
<evidence type="ECO:0000256" key="7">
    <source>
        <dbReference type="HAMAP-Rule" id="MF_00752"/>
    </source>
</evidence>
<accession>A0A0S2LMU2</accession>
<dbReference type="GO" id="GO:0050821">
    <property type="term" value="P:protein stabilization"/>
    <property type="evidence" value="ECO:0007669"/>
    <property type="project" value="InterPro"/>
</dbReference>
<organism evidence="8">
    <name type="scientific">Treubaria triappendiculata</name>
    <name type="common">Green alga</name>
    <dbReference type="NCBI Taxonomy" id="1755147"/>
    <lineage>
        <taxon>Eukaryota</taxon>
        <taxon>Viridiplantae</taxon>
        <taxon>Chlorophyta</taxon>
        <taxon>core chlorophytes</taxon>
        <taxon>Chlorophyceae</taxon>
        <taxon>Treubariaceae</taxon>
        <taxon>Treubaria</taxon>
    </lineage>
</organism>
<dbReference type="InterPro" id="IPR036863">
    <property type="entry name" value="PSII_PsbH_sf"/>
</dbReference>
<comment type="function">
    <text evidence="7">One of the components of the core complex of photosystem II (PSII), required for its stability and/or assembly. PSII is a light-driven water:plastoquinone oxidoreductase that uses light energy to abstract electrons from H(2)O, generating O(2) and a proton gradient subsequently used for ATP formation. It consists of a core antenna complex that captures photons, and an electron transfer chain that converts photonic excitation into a charge separation.</text>
</comment>
<evidence type="ECO:0000313" key="8">
    <source>
        <dbReference type="EMBL" id="ALO62643.1"/>
    </source>
</evidence>
<keyword evidence="5 7" id="KW-0472">Membrane</keyword>
<dbReference type="Pfam" id="PF00737">
    <property type="entry name" value="PsbH"/>
    <property type="match status" value="1"/>
</dbReference>
<dbReference type="AlphaFoldDB" id="A0A0S2LMU2"/>
<dbReference type="RefSeq" id="YP_009184560.1">
    <property type="nucleotide sequence ID" value="NC_028578.1"/>
</dbReference>
<comment type="subcellular location">
    <subcellularLocation>
        <location evidence="1">Membrane</location>
        <topology evidence="1">Single-pass membrane protein</topology>
    </subcellularLocation>
    <subcellularLocation>
        <location evidence="7">Plastid</location>
        <location evidence="7">Chloroplast thylakoid membrane</location>
        <topology evidence="7">Single-pass membrane protein</topology>
    </subcellularLocation>
</comment>
<keyword evidence="4 7" id="KW-1133">Transmembrane helix</keyword>
<evidence type="ECO:0000256" key="2">
    <source>
        <dbReference type="ARBA" id="ARBA00022531"/>
    </source>
</evidence>
<dbReference type="EMBL" id="KT625410">
    <property type="protein sequence ID" value="ALO62643.1"/>
    <property type="molecule type" value="Genomic_DNA"/>
</dbReference>
<dbReference type="GeneID" id="26378159"/>
<dbReference type="SUPFAM" id="SSF161025">
    <property type="entry name" value="Photosystem II 10 kDa phosphoprotein PsbH"/>
    <property type="match status" value="1"/>
</dbReference>
<geneLocation type="chloroplast" evidence="8"/>
<keyword evidence="2 7" id="KW-0602">Photosynthesis</keyword>
<dbReference type="GO" id="GO:0015979">
    <property type="term" value="P:photosynthesis"/>
    <property type="evidence" value="ECO:0007669"/>
    <property type="project" value="UniProtKB-UniRule"/>
</dbReference>